<dbReference type="EMBL" id="LS483470">
    <property type="protein sequence ID" value="SQI34859.1"/>
    <property type="molecule type" value="Genomic_DNA"/>
</dbReference>
<gene>
    <name evidence="1" type="ORF">NCTC12151_00262</name>
</gene>
<accession>A0A2X4U8A6</accession>
<protein>
    <submittedName>
        <fullName evidence="1">Type IV pilus assembly protein PilM</fullName>
    </submittedName>
</protein>
<name>A0A2X4U8A6_9GAMM</name>
<dbReference type="OrthoDB" id="6447548at2"/>
<evidence type="ECO:0000313" key="1">
    <source>
        <dbReference type="EMBL" id="SQI34859.1"/>
    </source>
</evidence>
<proteinExistence type="predicted"/>
<keyword evidence="2" id="KW-1185">Reference proteome</keyword>
<organism evidence="1 2">
    <name type="scientific">Leminorella richardii</name>
    <dbReference type="NCBI Taxonomy" id="158841"/>
    <lineage>
        <taxon>Bacteria</taxon>
        <taxon>Pseudomonadati</taxon>
        <taxon>Pseudomonadota</taxon>
        <taxon>Gammaproteobacteria</taxon>
        <taxon>Enterobacterales</taxon>
        <taxon>Budviciaceae</taxon>
        <taxon>Leminorella</taxon>
    </lineage>
</organism>
<dbReference type="Proteomes" id="UP000249005">
    <property type="component" value="Chromosome 1"/>
</dbReference>
<dbReference type="AlphaFoldDB" id="A0A2X4U8A6"/>
<dbReference type="Gene3D" id="3.30.1490.300">
    <property type="match status" value="1"/>
</dbReference>
<reference evidence="1 2" key="1">
    <citation type="submission" date="2018-06" db="EMBL/GenBank/DDBJ databases">
        <authorList>
            <consortium name="Pathogen Informatics"/>
            <person name="Doyle S."/>
        </authorList>
    </citation>
    <scope>NUCLEOTIDE SEQUENCE [LARGE SCALE GENOMIC DNA]</scope>
    <source>
        <strain evidence="1 2">NCTC12151</strain>
    </source>
</reference>
<evidence type="ECO:0000313" key="2">
    <source>
        <dbReference type="Proteomes" id="UP000249005"/>
    </source>
</evidence>
<dbReference type="RefSeq" id="WP_111738955.1">
    <property type="nucleotide sequence ID" value="NZ_LR698987.1"/>
</dbReference>
<dbReference type="Gene3D" id="3.30.420.40">
    <property type="match status" value="1"/>
</dbReference>
<dbReference type="KEGG" id="lri:NCTC12151_00262"/>
<sequence length="291" mass="32112">MAVWQIGIDIHAMGFYAVALCYQRYGWQMRGWYQWRSAPAESKTSAVASGMLLSPPVLEALRVWRRQLPERVSFRVALPADAVLQQTLPLPETVDTPAARQWLIEDAVTRLFPLSAKELAVDYRVVSRPSEDNAASAHAVVSAARRSEMASFLSALSQVGIVPDAVEAAPCVLRSMAMLAGVNRDSLLLHRGNGRLMWVSPLSDAFRYQQLQDDPDTPTSALWQAQEAYRRLSGCTERGMLLSGEVEASAPLSDAALWSPLVAVHQAHPPLPLEPHRFVLACGLAMREDDR</sequence>